<evidence type="ECO:0000256" key="2">
    <source>
        <dbReference type="ARBA" id="ARBA00022771"/>
    </source>
</evidence>
<accession>A0A5C7HS25</accession>
<dbReference type="AlphaFoldDB" id="A0A5C7HS25"/>
<evidence type="ECO:0008006" key="10">
    <source>
        <dbReference type="Google" id="ProtNLM"/>
    </source>
</evidence>
<evidence type="ECO:0000256" key="3">
    <source>
        <dbReference type="ARBA" id="ARBA00022833"/>
    </source>
</evidence>
<feature type="compositionally biased region" description="Low complexity" evidence="7">
    <location>
        <begin position="111"/>
        <end position="134"/>
    </location>
</feature>
<dbReference type="OrthoDB" id="2162994at2759"/>
<evidence type="ECO:0000256" key="6">
    <source>
        <dbReference type="ARBA" id="ARBA00023163"/>
    </source>
</evidence>
<dbReference type="Proteomes" id="UP000323000">
    <property type="component" value="Chromosome 6"/>
</dbReference>
<protein>
    <recommendedName>
        <fullName evidence="10">GATA-type domain-containing protein</fullName>
    </recommendedName>
</protein>
<keyword evidence="1" id="KW-0479">Metal-binding</keyword>
<keyword evidence="2" id="KW-0863">Zinc-finger</keyword>
<gene>
    <name evidence="8" type="ORF">EZV62_014217</name>
</gene>
<feature type="region of interest" description="Disordered" evidence="7">
    <location>
        <begin position="110"/>
        <end position="143"/>
    </location>
</feature>
<evidence type="ECO:0000256" key="7">
    <source>
        <dbReference type="SAM" id="MobiDB-lite"/>
    </source>
</evidence>
<dbReference type="GO" id="GO:0003677">
    <property type="term" value="F:DNA binding"/>
    <property type="evidence" value="ECO:0007669"/>
    <property type="project" value="UniProtKB-KW"/>
</dbReference>
<sequence length="203" mass="22364">MTIGRGSAMINDALLLLPHLACQTFAGIFYRPETLLIHLIIKPPALLLTISPAAAAVDPTILATITPPTIPSSLVAALIVTPLQPLFGGMVPESLCNACGIRFKKEERRATAANANSSTASGSMEQQYHQQHQSYNHHHNNNNPWVQVQHTQTQKMPCYSPSNNEFRFIDDNDQNSGDNTGIPFLSWRLNVADRPSLVHDFTR</sequence>
<proteinExistence type="predicted"/>
<name>A0A5C7HS25_9ROSI</name>
<organism evidence="8 9">
    <name type="scientific">Acer yangbiense</name>
    <dbReference type="NCBI Taxonomy" id="1000413"/>
    <lineage>
        <taxon>Eukaryota</taxon>
        <taxon>Viridiplantae</taxon>
        <taxon>Streptophyta</taxon>
        <taxon>Embryophyta</taxon>
        <taxon>Tracheophyta</taxon>
        <taxon>Spermatophyta</taxon>
        <taxon>Magnoliopsida</taxon>
        <taxon>eudicotyledons</taxon>
        <taxon>Gunneridae</taxon>
        <taxon>Pentapetalae</taxon>
        <taxon>rosids</taxon>
        <taxon>malvids</taxon>
        <taxon>Sapindales</taxon>
        <taxon>Sapindaceae</taxon>
        <taxon>Hippocastanoideae</taxon>
        <taxon>Acereae</taxon>
        <taxon>Acer</taxon>
    </lineage>
</organism>
<comment type="caution">
    <text evidence="8">The sequence shown here is derived from an EMBL/GenBank/DDBJ whole genome shotgun (WGS) entry which is preliminary data.</text>
</comment>
<reference evidence="9" key="1">
    <citation type="journal article" date="2019" name="Gigascience">
        <title>De novo genome assembly of the endangered Acer yangbiense, a plant species with extremely small populations endemic to Yunnan Province, China.</title>
        <authorList>
            <person name="Yang J."/>
            <person name="Wariss H.M."/>
            <person name="Tao L."/>
            <person name="Zhang R."/>
            <person name="Yun Q."/>
            <person name="Hollingsworth P."/>
            <person name="Dao Z."/>
            <person name="Luo G."/>
            <person name="Guo H."/>
            <person name="Ma Y."/>
            <person name="Sun W."/>
        </authorList>
    </citation>
    <scope>NUCLEOTIDE SEQUENCE [LARGE SCALE GENOMIC DNA]</scope>
    <source>
        <strain evidence="9">cv. Malutang</strain>
    </source>
</reference>
<keyword evidence="4" id="KW-0805">Transcription regulation</keyword>
<dbReference type="PANTHER" id="PTHR46813">
    <property type="entry name" value="GATA TRANSCRIPTION FACTOR 18"/>
    <property type="match status" value="1"/>
</dbReference>
<evidence type="ECO:0000313" key="8">
    <source>
        <dbReference type="EMBL" id="TXG59644.1"/>
    </source>
</evidence>
<keyword evidence="9" id="KW-1185">Reference proteome</keyword>
<evidence type="ECO:0000256" key="5">
    <source>
        <dbReference type="ARBA" id="ARBA00023125"/>
    </source>
</evidence>
<evidence type="ECO:0000256" key="1">
    <source>
        <dbReference type="ARBA" id="ARBA00022723"/>
    </source>
</evidence>
<keyword evidence="3" id="KW-0862">Zinc</keyword>
<dbReference type="GO" id="GO:0008270">
    <property type="term" value="F:zinc ion binding"/>
    <property type="evidence" value="ECO:0007669"/>
    <property type="project" value="UniProtKB-KW"/>
</dbReference>
<evidence type="ECO:0000256" key="4">
    <source>
        <dbReference type="ARBA" id="ARBA00023015"/>
    </source>
</evidence>
<keyword evidence="6" id="KW-0804">Transcription</keyword>
<evidence type="ECO:0000313" key="9">
    <source>
        <dbReference type="Proteomes" id="UP000323000"/>
    </source>
</evidence>
<dbReference type="EMBL" id="VAHF01000006">
    <property type="protein sequence ID" value="TXG59644.1"/>
    <property type="molecule type" value="Genomic_DNA"/>
</dbReference>
<dbReference type="PANTHER" id="PTHR46813:SF16">
    <property type="entry name" value="GATA TRANSCRIPTION FACTOR 18"/>
    <property type="match status" value="1"/>
</dbReference>
<keyword evidence="5" id="KW-0238">DNA-binding</keyword>